<reference evidence="2 3" key="1">
    <citation type="journal article" date="2019" name="Nat. Med.">
        <title>A library of human gut bacterial isolates paired with longitudinal multiomics data enables mechanistic microbiome research.</title>
        <authorList>
            <person name="Poyet M."/>
            <person name="Groussin M."/>
            <person name="Gibbons S.M."/>
            <person name="Avila-Pacheco J."/>
            <person name="Jiang X."/>
            <person name="Kearney S.M."/>
            <person name="Perrotta A.R."/>
            <person name="Berdy B."/>
            <person name="Zhao S."/>
            <person name="Lieberman T.D."/>
            <person name="Swanson P.K."/>
            <person name="Smith M."/>
            <person name="Roesemann S."/>
            <person name="Alexander J.E."/>
            <person name="Rich S.A."/>
            <person name="Livny J."/>
            <person name="Vlamakis H."/>
            <person name="Clish C."/>
            <person name="Bullock K."/>
            <person name="Deik A."/>
            <person name="Scott J."/>
            <person name="Pierce K.A."/>
            <person name="Xavier R.J."/>
            <person name="Alm E.J."/>
        </authorList>
    </citation>
    <scope>NUCLEOTIDE SEQUENCE [LARGE SCALE GENOMIC DNA]</scope>
    <source>
        <strain evidence="2 3">BIOML-A10</strain>
    </source>
</reference>
<feature type="signal peptide" evidence="1">
    <location>
        <begin position="1"/>
        <end position="22"/>
    </location>
</feature>
<evidence type="ECO:0008006" key="4">
    <source>
        <dbReference type="Google" id="ProtNLM"/>
    </source>
</evidence>
<sequence>MKKSFFVLFMCLLCSFQVAVNAQSSQKTDALMVRDTRDVNEPPSFFKQEIRADLKTLVTVGISTAYGFSTNLTISPWPDASAGYIHQLNFNNNGVFYRNGDASKTSWNVWNKLVLCDLDGNIEVAGRPANQNEESLISYILSNKGVNGQPHRWKMVMASYAGYKGVKSNGYEIWEYPADVSQDDCCKRRFAIQTCRGESSHSCVIIGPKGGLNIGYPSYYEATDLNDLSVNGNVGIGTSDTQGYKLAVNGIIRAKEVKVESEWADFVFKKDYNLPALKEVERHIEENGTLPGVPSEKEVKANGVNLAETNVLLLQKIEELTLYIIQQEKRMEVMEAKIDSMMKVD</sequence>
<protein>
    <recommendedName>
        <fullName evidence="4">Cell wall anchor protein</fullName>
    </recommendedName>
</protein>
<gene>
    <name evidence="2" type="ORF">F3F73_22935</name>
</gene>
<feature type="chain" id="PRO_5029538790" description="Cell wall anchor protein" evidence="1">
    <location>
        <begin position="23"/>
        <end position="345"/>
    </location>
</feature>
<keyword evidence="1" id="KW-0732">Signal</keyword>
<dbReference type="AlphaFoldDB" id="A0A7J4XC86"/>
<proteinExistence type="predicted"/>
<dbReference type="EMBL" id="VWMK01000039">
    <property type="protein sequence ID" value="KAA3756949.1"/>
    <property type="molecule type" value="Genomic_DNA"/>
</dbReference>
<evidence type="ECO:0000313" key="2">
    <source>
        <dbReference type="EMBL" id="KAA3756949.1"/>
    </source>
</evidence>
<name>A0A7J4XC86_9BACE</name>
<dbReference type="Proteomes" id="UP000422221">
    <property type="component" value="Unassembled WGS sequence"/>
</dbReference>
<evidence type="ECO:0000313" key="3">
    <source>
        <dbReference type="Proteomes" id="UP000422221"/>
    </source>
</evidence>
<comment type="caution">
    <text evidence="2">The sequence shown here is derived from an EMBL/GenBank/DDBJ whole genome shotgun (WGS) entry which is preliminary data.</text>
</comment>
<dbReference type="RefSeq" id="WP_130058144.1">
    <property type="nucleotide sequence ID" value="NZ_CP081902.1"/>
</dbReference>
<organism evidence="2 3">
    <name type="scientific">Bacteroides salyersiae</name>
    <dbReference type="NCBI Taxonomy" id="291644"/>
    <lineage>
        <taxon>Bacteria</taxon>
        <taxon>Pseudomonadati</taxon>
        <taxon>Bacteroidota</taxon>
        <taxon>Bacteroidia</taxon>
        <taxon>Bacteroidales</taxon>
        <taxon>Bacteroidaceae</taxon>
        <taxon>Bacteroides</taxon>
    </lineage>
</organism>
<accession>A0A7J4XC86</accession>
<evidence type="ECO:0000256" key="1">
    <source>
        <dbReference type="SAM" id="SignalP"/>
    </source>
</evidence>